<dbReference type="Pfam" id="PF01593">
    <property type="entry name" value="Amino_oxidase"/>
    <property type="match status" value="1"/>
</dbReference>
<accession>A0A7H0SMI0</accession>
<protein>
    <submittedName>
        <fullName evidence="6">Phytoene desaturase</fullName>
    </submittedName>
</protein>
<dbReference type="PANTHER" id="PTHR43734">
    <property type="entry name" value="PHYTOENE DESATURASE"/>
    <property type="match status" value="1"/>
</dbReference>
<organism evidence="6 7">
    <name type="scientific">Corynebacterium poyangense</name>
    <dbReference type="NCBI Taxonomy" id="2684405"/>
    <lineage>
        <taxon>Bacteria</taxon>
        <taxon>Bacillati</taxon>
        <taxon>Actinomycetota</taxon>
        <taxon>Actinomycetes</taxon>
        <taxon>Mycobacteriales</taxon>
        <taxon>Corynebacteriaceae</taxon>
        <taxon>Corynebacterium</taxon>
    </lineage>
</organism>
<dbReference type="KEGG" id="cpoy:GP475_03140"/>
<gene>
    <name evidence="6" type="primary">crtI</name>
    <name evidence="6" type="ORF">GP475_03140</name>
</gene>
<evidence type="ECO:0000256" key="1">
    <source>
        <dbReference type="ARBA" id="ARBA00004829"/>
    </source>
</evidence>
<evidence type="ECO:0000259" key="5">
    <source>
        <dbReference type="Pfam" id="PF01593"/>
    </source>
</evidence>
<evidence type="ECO:0000313" key="7">
    <source>
        <dbReference type="Proteomes" id="UP000516320"/>
    </source>
</evidence>
<dbReference type="SUPFAM" id="SSF51905">
    <property type="entry name" value="FAD/NAD(P)-binding domain"/>
    <property type="match status" value="1"/>
</dbReference>
<keyword evidence="7" id="KW-1185">Reference proteome</keyword>
<dbReference type="GO" id="GO:0016117">
    <property type="term" value="P:carotenoid biosynthetic process"/>
    <property type="evidence" value="ECO:0007669"/>
    <property type="project" value="UniProtKB-KW"/>
</dbReference>
<evidence type="ECO:0000256" key="2">
    <source>
        <dbReference type="ARBA" id="ARBA00022746"/>
    </source>
</evidence>
<dbReference type="PANTHER" id="PTHR43734:SF1">
    <property type="entry name" value="PHYTOENE DESATURASE"/>
    <property type="match status" value="1"/>
</dbReference>
<proteinExistence type="inferred from homology"/>
<dbReference type="Gene3D" id="3.50.50.60">
    <property type="entry name" value="FAD/NAD(P)-binding domain"/>
    <property type="match status" value="2"/>
</dbReference>
<comment type="pathway">
    <text evidence="1 4">Carotenoid biosynthesis.</text>
</comment>
<reference evidence="6 7" key="1">
    <citation type="submission" date="2019-12" db="EMBL/GenBank/DDBJ databases">
        <title>Corynebacterium sp. nov., isolated from feces of the Anser Albifrons in China.</title>
        <authorList>
            <person name="Liu Q."/>
        </authorList>
    </citation>
    <scope>NUCLEOTIDE SEQUENCE [LARGE SCALE GENOMIC DNA]</scope>
    <source>
        <strain evidence="6 7">4H37-19</strain>
    </source>
</reference>
<feature type="domain" description="Amine oxidase" evidence="5">
    <location>
        <begin position="18"/>
        <end position="329"/>
    </location>
</feature>
<dbReference type="InterPro" id="IPR036188">
    <property type="entry name" value="FAD/NAD-bd_sf"/>
</dbReference>
<keyword evidence="3 4" id="KW-0560">Oxidoreductase</keyword>
<dbReference type="AlphaFoldDB" id="A0A7H0SMI0"/>
<dbReference type="Proteomes" id="UP000516320">
    <property type="component" value="Chromosome"/>
</dbReference>
<sequence>MPRSLQPGTKIVVIGGGVAGLASAALLADHGADVCVVDNGRRPGGRAGKLELADYPGFRWDTGPSWFLMPDAFEHFYQLLGTSIDQELTMTHLEPGYRLFPENDHPVDIPRGIEAVAQLAESFESGAGQKMREYLTLAGEVYEIACQRFLYTTFTTPAPFLHPIVIRRLGLLLQLLGKSLESWVNQNFNDTRLRQMLKYPAVFLSGEPRSIPALYHLMSHTDLVQGVRYPQGGFAAVINSLIRLCQQRGVTFRLRTSVQEITWEASRSKNPLRKAHATGVNAEERTPDGPRKIHLDADYVVSTVDLHHSEMDLLPAHLRTWNNKHFRRVNPGISAVLVMAGVTGSLPELEHHNLFFSHNWEVDFDQVRRPLQFRPGEDPVAHTPFSRSVYVSKTSATEHDVAPAGHENLFILLPVVSDPRLGHGNLHHQEASASVSYIQDQVIELISRRANIPDLRSRIVIAKTLGPADFLEQHHSFHGGAIGPAHTLVQSAFFRGAVRSSAVDNLFFAGATTRPGVGVPMCLISAENVLKAMTGDRTSGPRKSREQ</sequence>
<dbReference type="EMBL" id="CP046884">
    <property type="protein sequence ID" value="QNQ89755.1"/>
    <property type="molecule type" value="Genomic_DNA"/>
</dbReference>
<dbReference type="InterPro" id="IPR002937">
    <property type="entry name" value="Amino_oxidase"/>
</dbReference>
<dbReference type="InterPro" id="IPR014105">
    <property type="entry name" value="Carotenoid/retinoid_OxRdtase"/>
</dbReference>
<keyword evidence="2 4" id="KW-0125">Carotenoid biosynthesis</keyword>
<evidence type="ECO:0000313" key="6">
    <source>
        <dbReference type="EMBL" id="QNQ89755.1"/>
    </source>
</evidence>
<dbReference type="RefSeq" id="WP_187975207.1">
    <property type="nucleotide sequence ID" value="NZ_CP046884.1"/>
</dbReference>
<dbReference type="GO" id="GO:0016491">
    <property type="term" value="F:oxidoreductase activity"/>
    <property type="evidence" value="ECO:0007669"/>
    <property type="project" value="UniProtKB-KW"/>
</dbReference>
<evidence type="ECO:0000256" key="3">
    <source>
        <dbReference type="ARBA" id="ARBA00023002"/>
    </source>
</evidence>
<evidence type="ECO:0000256" key="4">
    <source>
        <dbReference type="RuleBase" id="RU362075"/>
    </source>
</evidence>
<dbReference type="NCBIfam" id="TIGR02734">
    <property type="entry name" value="crtI_fam"/>
    <property type="match status" value="1"/>
</dbReference>
<comment type="similarity">
    <text evidence="4">Belongs to the carotenoid/retinoid oxidoreductase family.</text>
</comment>
<name>A0A7H0SMI0_9CORY</name>